<protein>
    <submittedName>
        <fullName evidence="2">Unannotated protein</fullName>
    </submittedName>
</protein>
<gene>
    <name evidence="2" type="ORF">UFOPK3046_02268</name>
</gene>
<evidence type="ECO:0000313" key="2">
    <source>
        <dbReference type="EMBL" id="CAB4829423.1"/>
    </source>
</evidence>
<keyword evidence="1" id="KW-1133">Transmembrane helix</keyword>
<dbReference type="EMBL" id="CAFAAQ010000352">
    <property type="protein sequence ID" value="CAB4829423.1"/>
    <property type="molecule type" value="Genomic_DNA"/>
</dbReference>
<evidence type="ECO:0000256" key="1">
    <source>
        <dbReference type="SAM" id="Phobius"/>
    </source>
</evidence>
<sequence>MLSGVLAGAALLFRPDLVIAVGIGSLAMMFRLGKPQRIRLILGGVATLALYIPHLVISGVGASFQGMFLDPVFKLRAGRSLPVPPSWNQVDGFLQRAGALRLSGWPLPMPALSHQIFLWFFLVPASILLVLFGAWRLRKRELSSQRTTALWPAALFCAALITQAVQRPDTAHLSWVTGISFALCIPAVAVLIQQARPTWEVGRSAWLATLPIALILLAVIPFYPLRTYADLVGQTFGRNQFGYEISRNGRVFYFGSAEGAEDAQAVTDSLSERSKPGESLIVGPTDLSRANYSDAFFYYLFPELPPGTRYIEMDPGLADAQDSGLAAELLRNDWLILSDAWSGWTEPNQSAGSGSPAPNQVVKDHYCIVTEANMFSLYQRCR</sequence>
<feature type="transmembrane region" description="Helical" evidence="1">
    <location>
        <begin position="40"/>
        <end position="64"/>
    </location>
</feature>
<feature type="transmembrane region" description="Helical" evidence="1">
    <location>
        <begin position="149"/>
        <end position="166"/>
    </location>
</feature>
<reference evidence="2" key="1">
    <citation type="submission" date="2020-05" db="EMBL/GenBank/DDBJ databases">
        <authorList>
            <person name="Chiriac C."/>
            <person name="Salcher M."/>
            <person name="Ghai R."/>
            <person name="Kavagutti S V."/>
        </authorList>
    </citation>
    <scope>NUCLEOTIDE SEQUENCE</scope>
</reference>
<proteinExistence type="predicted"/>
<feature type="transmembrane region" description="Helical" evidence="1">
    <location>
        <begin position="116"/>
        <end position="137"/>
    </location>
</feature>
<name>A0A6J7A995_9ZZZZ</name>
<feature type="transmembrane region" description="Helical" evidence="1">
    <location>
        <begin position="6"/>
        <end position="28"/>
    </location>
</feature>
<organism evidence="2">
    <name type="scientific">freshwater metagenome</name>
    <dbReference type="NCBI Taxonomy" id="449393"/>
    <lineage>
        <taxon>unclassified sequences</taxon>
        <taxon>metagenomes</taxon>
        <taxon>ecological metagenomes</taxon>
    </lineage>
</organism>
<accession>A0A6J7A995</accession>
<dbReference type="AlphaFoldDB" id="A0A6J7A995"/>
<feature type="transmembrane region" description="Helical" evidence="1">
    <location>
        <begin position="204"/>
        <end position="223"/>
    </location>
</feature>
<keyword evidence="1" id="KW-0812">Transmembrane</keyword>
<feature type="transmembrane region" description="Helical" evidence="1">
    <location>
        <begin position="172"/>
        <end position="192"/>
    </location>
</feature>
<keyword evidence="1" id="KW-0472">Membrane</keyword>